<sequence>MDPKQIHDMARTFGIPYIVASAKTREGVDEAFHMLVREIRKHRKDHQMENKNIRDFALQSCLWGRYFSILISDDFKMVPSN</sequence>
<evidence type="ECO:0000313" key="1">
    <source>
        <dbReference type="Proteomes" id="UP000887540"/>
    </source>
</evidence>
<dbReference type="GO" id="GO:0005525">
    <property type="term" value="F:GTP binding"/>
    <property type="evidence" value="ECO:0007669"/>
    <property type="project" value="InterPro"/>
</dbReference>
<dbReference type="InterPro" id="IPR001806">
    <property type="entry name" value="Small_GTPase"/>
</dbReference>
<protein>
    <submittedName>
        <fullName evidence="2">Uncharacterized protein</fullName>
    </submittedName>
</protein>
<reference evidence="2" key="1">
    <citation type="submission" date="2022-11" db="UniProtKB">
        <authorList>
            <consortium name="WormBaseParasite"/>
        </authorList>
    </citation>
    <scope>IDENTIFICATION</scope>
</reference>
<proteinExistence type="predicted"/>
<dbReference type="Pfam" id="PF00071">
    <property type="entry name" value="Ras"/>
    <property type="match status" value="1"/>
</dbReference>
<dbReference type="WBParaSite" id="ACRNAN_scaffold24171.g21065.t1">
    <property type="protein sequence ID" value="ACRNAN_scaffold24171.g21065.t1"/>
    <property type="gene ID" value="ACRNAN_scaffold24171.g21065"/>
</dbReference>
<organism evidence="1 2">
    <name type="scientific">Acrobeloides nanus</name>
    <dbReference type="NCBI Taxonomy" id="290746"/>
    <lineage>
        <taxon>Eukaryota</taxon>
        <taxon>Metazoa</taxon>
        <taxon>Ecdysozoa</taxon>
        <taxon>Nematoda</taxon>
        <taxon>Chromadorea</taxon>
        <taxon>Rhabditida</taxon>
        <taxon>Tylenchina</taxon>
        <taxon>Cephalobomorpha</taxon>
        <taxon>Cephaloboidea</taxon>
        <taxon>Cephalobidae</taxon>
        <taxon>Acrobeloides</taxon>
    </lineage>
</organism>
<evidence type="ECO:0000313" key="2">
    <source>
        <dbReference type="WBParaSite" id="ACRNAN_scaffold24171.g21065.t1"/>
    </source>
</evidence>
<dbReference type="Proteomes" id="UP000887540">
    <property type="component" value="Unplaced"/>
</dbReference>
<dbReference type="InterPro" id="IPR027417">
    <property type="entry name" value="P-loop_NTPase"/>
</dbReference>
<dbReference type="PROSITE" id="PS51421">
    <property type="entry name" value="RAS"/>
    <property type="match status" value="1"/>
</dbReference>
<dbReference type="GO" id="GO:0003924">
    <property type="term" value="F:GTPase activity"/>
    <property type="evidence" value="ECO:0007669"/>
    <property type="project" value="InterPro"/>
</dbReference>
<dbReference type="AlphaFoldDB" id="A0A914DDV8"/>
<name>A0A914DDV8_9BILA</name>
<keyword evidence="1" id="KW-1185">Reference proteome</keyword>
<dbReference type="SUPFAM" id="SSF52540">
    <property type="entry name" value="P-loop containing nucleoside triphosphate hydrolases"/>
    <property type="match status" value="1"/>
</dbReference>
<accession>A0A914DDV8</accession>
<dbReference type="Gene3D" id="3.40.50.300">
    <property type="entry name" value="P-loop containing nucleotide triphosphate hydrolases"/>
    <property type="match status" value="1"/>
</dbReference>